<proteinExistence type="predicted"/>
<accession>A0AAE1EGS8</accession>
<evidence type="ECO:0000313" key="3">
    <source>
        <dbReference type="Proteomes" id="UP001286313"/>
    </source>
</evidence>
<protein>
    <submittedName>
        <fullName evidence="2">Uncharacterized protein</fullName>
    </submittedName>
</protein>
<dbReference type="AlphaFoldDB" id="A0AAE1EGS8"/>
<feature type="region of interest" description="Disordered" evidence="1">
    <location>
        <begin position="79"/>
        <end position="181"/>
    </location>
</feature>
<reference evidence="2" key="1">
    <citation type="submission" date="2023-10" db="EMBL/GenBank/DDBJ databases">
        <title>Genome assemblies of two species of porcelain crab, Petrolisthes cinctipes and Petrolisthes manimaculis (Anomura: Porcellanidae).</title>
        <authorList>
            <person name="Angst P."/>
        </authorList>
    </citation>
    <scope>NUCLEOTIDE SEQUENCE</scope>
    <source>
        <strain evidence="2">PB745_01</strain>
        <tissue evidence="2">Gill</tissue>
    </source>
</reference>
<gene>
    <name evidence="2" type="ORF">Pcinc_042889</name>
</gene>
<sequence>MLSGRRSLLHTACVCPYCNKVISNKYTSRRIYWTNILYRRSASPASCVDVCTPPSTHWPHTPPQYTGGTVTITTITNNPQQQQHNQQQPAKQQQQQQQHHRGGGGPPTPQQQAPPPSPQPQHTQAPTPGPQLRPSLPQQQQQQPPPPLQQQQPQQQQQQHQGGLVVAQGLTQEPQDQQGRP</sequence>
<feature type="compositionally biased region" description="Low complexity" evidence="1">
    <location>
        <begin position="79"/>
        <end position="97"/>
    </location>
</feature>
<feature type="compositionally biased region" description="Low complexity" evidence="1">
    <location>
        <begin position="120"/>
        <end position="142"/>
    </location>
</feature>
<evidence type="ECO:0000313" key="2">
    <source>
        <dbReference type="EMBL" id="KAK3850410.1"/>
    </source>
</evidence>
<organism evidence="2 3">
    <name type="scientific">Petrolisthes cinctipes</name>
    <name type="common">Flat porcelain crab</name>
    <dbReference type="NCBI Taxonomy" id="88211"/>
    <lineage>
        <taxon>Eukaryota</taxon>
        <taxon>Metazoa</taxon>
        <taxon>Ecdysozoa</taxon>
        <taxon>Arthropoda</taxon>
        <taxon>Crustacea</taxon>
        <taxon>Multicrustacea</taxon>
        <taxon>Malacostraca</taxon>
        <taxon>Eumalacostraca</taxon>
        <taxon>Eucarida</taxon>
        <taxon>Decapoda</taxon>
        <taxon>Pleocyemata</taxon>
        <taxon>Anomura</taxon>
        <taxon>Galatheoidea</taxon>
        <taxon>Porcellanidae</taxon>
        <taxon>Petrolisthes</taxon>
    </lineage>
</organism>
<comment type="caution">
    <text evidence="2">The sequence shown here is derived from an EMBL/GenBank/DDBJ whole genome shotgun (WGS) entry which is preliminary data.</text>
</comment>
<dbReference type="EMBL" id="JAWQEG010008391">
    <property type="protein sequence ID" value="KAK3850410.1"/>
    <property type="molecule type" value="Genomic_DNA"/>
</dbReference>
<evidence type="ECO:0000256" key="1">
    <source>
        <dbReference type="SAM" id="MobiDB-lite"/>
    </source>
</evidence>
<name>A0AAE1EGS8_PETCI</name>
<feature type="compositionally biased region" description="Polar residues" evidence="1">
    <location>
        <begin position="169"/>
        <end position="181"/>
    </location>
</feature>
<feature type="compositionally biased region" description="Pro residues" evidence="1">
    <location>
        <begin position="106"/>
        <end position="119"/>
    </location>
</feature>
<keyword evidence="3" id="KW-1185">Reference proteome</keyword>
<feature type="compositionally biased region" description="Low complexity" evidence="1">
    <location>
        <begin position="149"/>
        <end position="161"/>
    </location>
</feature>
<dbReference type="Proteomes" id="UP001286313">
    <property type="component" value="Unassembled WGS sequence"/>
</dbReference>